<evidence type="ECO:0000256" key="1">
    <source>
        <dbReference type="ARBA" id="ARBA00004123"/>
    </source>
</evidence>
<sequence>MASKPAIKTYNPYAIKKIVEKTSMKSLAAQASAKAVAEVKAEQAKTGVNESKNGTPRVEIEDAEPDIVCEESSSSSRSRGSRQDIEDDVESIEVKHKAKKKLLPVDIPVKKGRLSKAEKIQKAAGNRVESASKKQREKLLQALNDAEEEICLGDEFPSVVEPPSTGGEAEVLKEQIMILWKHDRHKFNLFLSEPFCNVFEEMAKHMETTAERVLIFCNRDPSHTVNPLDTLNDIGKERVFLSAFRDDGSAEQQNSIPEAYRITFNVQSGGGAKGRTKVEADKRAPLRNFMVKYCQTAGINFENVVFIFDGDRLNPGKKPENYDMDDGEIVDAQMV</sequence>
<dbReference type="CDD" id="cd01763">
    <property type="entry name" value="Ubl_SUMO_like"/>
    <property type="match status" value="1"/>
</dbReference>
<dbReference type="Gene3D" id="3.10.20.90">
    <property type="entry name" value="Phosphatidylinositol 3-kinase Catalytic Subunit, Chain A, domain 1"/>
    <property type="match status" value="1"/>
</dbReference>
<evidence type="ECO:0000313" key="5">
    <source>
        <dbReference type="EMBL" id="GAU95505.1"/>
    </source>
</evidence>
<evidence type="ECO:0000256" key="3">
    <source>
        <dbReference type="SAM" id="MobiDB-lite"/>
    </source>
</evidence>
<organism evidence="5 6">
    <name type="scientific">Ramazzottius varieornatus</name>
    <name type="common">Water bear</name>
    <name type="synonym">Tardigrade</name>
    <dbReference type="NCBI Taxonomy" id="947166"/>
    <lineage>
        <taxon>Eukaryota</taxon>
        <taxon>Metazoa</taxon>
        <taxon>Ecdysozoa</taxon>
        <taxon>Tardigrada</taxon>
        <taxon>Eutardigrada</taxon>
        <taxon>Parachela</taxon>
        <taxon>Hypsibioidea</taxon>
        <taxon>Ramazzottiidae</taxon>
        <taxon>Ramazzottius</taxon>
    </lineage>
</organism>
<evidence type="ECO:0000256" key="2">
    <source>
        <dbReference type="ARBA" id="ARBA00023242"/>
    </source>
</evidence>
<dbReference type="GO" id="GO:0045944">
    <property type="term" value="P:positive regulation of transcription by RNA polymerase II"/>
    <property type="evidence" value="ECO:0007669"/>
    <property type="project" value="TreeGrafter"/>
</dbReference>
<dbReference type="STRING" id="947166.A0A1D1V475"/>
<evidence type="ECO:0000313" key="6">
    <source>
        <dbReference type="Proteomes" id="UP000186922"/>
    </source>
</evidence>
<comment type="caution">
    <text evidence="5">The sequence shown here is derived from an EMBL/GenBank/DDBJ whole genome shotgun (WGS) entry which is preliminary data.</text>
</comment>
<dbReference type="GO" id="GO:0005634">
    <property type="term" value="C:nucleus"/>
    <property type="evidence" value="ECO:0007669"/>
    <property type="project" value="UniProtKB-SubCell"/>
</dbReference>
<keyword evidence="2" id="KW-0539">Nucleus</keyword>
<dbReference type="AlphaFoldDB" id="A0A1D1V475"/>
<dbReference type="OrthoDB" id="442921at2759"/>
<gene>
    <name evidence="5" type="primary">RvY_07110</name>
    <name evidence="5" type="synonym">RvY_07110.1</name>
    <name evidence="5" type="ORF">RvY_07110-1</name>
</gene>
<evidence type="ECO:0000259" key="4">
    <source>
        <dbReference type="Pfam" id="PF11976"/>
    </source>
</evidence>
<name>A0A1D1V475_RAMVA</name>
<dbReference type="InterPro" id="IPR029071">
    <property type="entry name" value="Ubiquitin-like_domsf"/>
</dbReference>
<proteinExistence type="predicted"/>
<reference evidence="5 6" key="1">
    <citation type="journal article" date="2016" name="Nat. Commun.">
        <title>Extremotolerant tardigrade genome and improved radiotolerance of human cultured cells by tardigrade-unique protein.</title>
        <authorList>
            <person name="Hashimoto T."/>
            <person name="Horikawa D.D."/>
            <person name="Saito Y."/>
            <person name="Kuwahara H."/>
            <person name="Kozuka-Hata H."/>
            <person name="Shin-I T."/>
            <person name="Minakuchi Y."/>
            <person name="Ohishi K."/>
            <person name="Motoyama A."/>
            <person name="Aizu T."/>
            <person name="Enomoto A."/>
            <person name="Kondo K."/>
            <person name="Tanaka S."/>
            <person name="Hara Y."/>
            <person name="Koshikawa S."/>
            <person name="Sagara H."/>
            <person name="Miura T."/>
            <person name="Yokobori S."/>
            <person name="Miyagawa K."/>
            <person name="Suzuki Y."/>
            <person name="Kubo T."/>
            <person name="Oyama M."/>
            <person name="Kohara Y."/>
            <person name="Fujiyama A."/>
            <person name="Arakawa K."/>
            <person name="Katayama T."/>
            <person name="Toyoda A."/>
            <person name="Kunieda T."/>
        </authorList>
    </citation>
    <scope>NUCLEOTIDE SEQUENCE [LARGE SCALE GENOMIC DNA]</scope>
    <source>
        <strain evidence="5 6">YOKOZUNA-1</strain>
    </source>
</reference>
<protein>
    <recommendedName>
        <fullName evidence="4">Rad60/SUMO-like domain-containing protein</fullName>
    </recommendedName>
</protein>
<dbReference type="Pfam" id="PF11976">
    <property type="entry name" value="Rad60-SLD"/>
    <property type="match status" value="1"/>
</dbReference>
<dbReference type="SUPFAM" id="SSF54236">
    <property type="entry name" value="Ubiquitin-like"/>
    <property type="match status" value="1"/>
</dbReference>
<accession>A0A1D1V475</accession>
<keyword evidence="6" id="KW-1185">Reference proteome</keyword>
<dbReference type="InterPro" id="IPR052324">
    <property type="entry name" value="NFATC2-Int_DNA_Repair"/>
</dbReference>
<dbReference type="Proteomes" id="UP000186922">
    <property type="component" value="Unassembled WGS sequence"/>
</dbReference>
<feature type="domain" description="Rad60/SUMO-like" evidence="4">
    <location>
        <begin position="275"/>
        <end position="332"/>
    </location>
</feature>
<comment type="subcellular location">
    <subcellularLocation>
        <location evidence="1">Nucleus</location>
    </subcellularLocation>
</comment>
<dbReference type="PANTHER" id="PTHR47187:SF1">
    <property type="entry name" value="NFATC2-INTERACTING PROTEIN"/>
    <property type="match status" value="1"/>
</dbReference>
<dbReference type="PANTHER" id="PTHR47187">
    <property type="entry name" value="NFATC2-INTERACTING PROTEIN"/>
    <property type="match status" value="1"/>
</dbReference>
<feature type="region of interest" description="Disordered" evidence="3">
    <location>
        <begin position="41"/>
        <end position="90"/>
    </location>
</feature>
<dbReference type="InterPro" id="IPR022617">
    <property type="entry name" value="Rad60/SUMO-like_dom"/>
</dbReference>
<dbReference type="EMBL" id="BDGG01000003">
    <property type="protein sequence ID" value="GAU95505.1"/>
    <property type="molecule type" value="Genomic_DNA"/>
</dbReference>